<comment type="caution">
    <text evidence="7">The sequence shown here is derived from an EMBL/GenBank/DDBJ whole genome shotgun (WGS) entry which is preliminary data.</text>
</comment>
<feature type="transmembrane region" description="Helical" evidence="6">
    <location>
        <begin position="436"/>
        <end position="454"/>
    </location>
</feature>
<feature type="transmembrane region" description="Helical" evidence="6">
    <location>
        <begin position="307"/>
        <end position="332"/>
    </location>
</feature>
<reference evidence="7" key="1">
    <citation type="submission" date="2021-02" db="EMBL/GenBank/DDBJ databases">
        <authorList>
            <person name="Dougan E. K."/>
            <person name="Rhodes N."/>
            <person name="Thang M."/>
            <person name="Chan C."/>
        </authorList>
    </citation>
    <scope>NUCLEOTIDE SEQUENCE</scope>
</reference>
<keyword evidence="8" id="KW-1185">Reference proteome</keyword>
<dbReference type="Proteomes" id="UP000604046">
    <property type="component" value="Unassembled WGS sequence"/>
</dbReference>
<organism evidence="7 8">
    <name type="scientific">Symbiodinium natans</name>
    <dbReference type="NCBI Taxonomy" id="878477"/>
    <lineage>
        <taxon>Eukaryota</taxon>
        <taxon>Sar</taxon>
        <taxon>Alveolata</taxon>
        <taxon>Dinophyceae</taxon>
        <taxon>Suessiales</taxon>
        <taxon>Symbiodiniaceae</taxon>
        <taxon>Symbiodinium</taxon>
    </lineage>
</organism>
<evidence type="ECO:0000256" key="1">
    <source>
        <dbReference type="ARBA" id="ARBA00004141"/>
    </source>
</evidence>
<feature type="transmembrane region" description="Helical" evidence="6">
    <location>
        <begin position="88"/>
        <end position="108"/>
    </location>
</feature>
<accession>A0A812QR37</accession>
<evidence type="ECO:0000313" key="8">
    <source>
        <dbReference type="Proteomes" id="UP000604046"/>
    </source>
</evidence>
<dbReference type="GO" id="GO:0016020">
    <property type="term" value="C:membrane"/>
    <property type="evidence" value="ECO:0007669"/>
    <property type="project" value="UniProtKB-SubCell"/>
</dbReference>
<evidence type="ECO:0000256" key="3">
    <source>
        <dbReference type="ARBA" id="ARBA00022989"/>
    </source>
</evidence>
<evidence type="ECO:0008006" key="9">
    <source>
        <dbReference type="Google" id="ProtNLM"/>
    </source>
</evidence>
<feature type="compositionally biased region" description="Low complexity" evidence="5">
    <location>
        <begin position="1"/>
        <end position="10"/>
    </location>
</feature>
<name>A0A812QR37_9DINO</name>
<dbReference type="PANTHER" id="PTHR23510">
    <property type="entry name" value="INNER MEMBRANE TRANSPORT PROTEIN YAJR"/>
    <property type="match status" value="1"/>
</dbReference>
<feature type="transmembrane region" description="Helical" evidence="6">
    <location>
        <begin position="275"/>
        <end position="295"/>
    </location>
</feature>
<feature type="transmembrane region" description="Helical" evidence="6">
    <location>
        <begin position="374"/>
        <end position="394"/>
    </location>
</feature>
<dbReference type="EMBL" id="CAJNDS010002263">
    <property type="protein sequence ID" value="CAE7399843.1"/>
    <property type="molecule type" value="Genomic_DNA"/>
</dbReference>
<feature type="transmembrane region" description="Helical" evidence="6">
    <location>
        <begin position="179"/>
        <end position="200"/>
    </location>
</feature>
<gene>
    <name evidence="7" type="ORF">SNAT2548_LOCUS21769</name>
</gene>
<feature type="transmembrane region" description="Helical" evidence="6">
    <location>
        <begin position="406"/>
        <end position="424"/>
    </location>
</feature>
<sequence>MATMTATMTETMRETKEAEACSDSGSAPSVGKDVSLSSLTELKEDKARMPPFASLALLHYFLVLVTVNLVITIPTANEYAERLGAGRLFAGLMIGIMPIVGIAGNLFNQKLLSFLPFKHIWILCVLFNVLGCVLYALAGLMRFKWTLLIARGIMGFFSAFSLPSIYVSRTVGMERRSEVLFYFSAFLTLGCAIGPALAAMLEASMKFIKINNLVLDSDTIPGWFMAVLYLFFAGKLVLFFQDLPRDSIVATPEVEGRTLRSPRSPKTPPMSLQKMAAACACFWQLFVASTVTTGVEVYTINVAREGMGWSIASAAWYVALIMLVSGVVNLSLGKIIHCMSCSDVVGLLAGEALACVGCLFLFNFDVDSPTVRVSLLTVGLVLVLVTQSFARALALSICSKIVPAESINTIMTTATIFMSIGRGGGSIICSVLSADSFAPVLLGLFSVTLAMTLATRKCMKPDVKAS</sequence>
<dbReference type="OrthoDB" id="2015447at2759"/>
<dbReference type="SUPFAM" id="SSF103473">
    <property type="entry name" value="MFS general substrate transporter"/>
    <property type="match status" value="1"/>
</dbReference>
<dbReference type="AlphaFoldDB" id="A0A812QR37"/>
<evidence type="ECO:0000256" key="6">
    <source>
        <dbReference type="SAM" id="Phobius"/>
    </source>
</evidence>
<feature type="transmembrane region" description="Helical" evidence="6">
    <location>
        <begin position="52"/>
        <end position="76"/>
    </location>
</feature>
<keyword evidence="2 6" id="KW-0812">Transmembrane</keyword>
<dbReference type="GO" id="GO:0022857">
    <property type="term" value="F:transmembrane transporter activity"/>
    <property type="evidence" value="ECO:0007669"/>
    <property type="project" value="InterPro"/>
</dbReference>
<proteinExistence type="predicted"/>
<evidence type="ECO:0000256" key="2">
    <source>
        <dbReference type="ARBA" id="ARBA00022692"/>
    </source>
</evidence>
<feature type="region of interest" description="Disordered" evidence="5">
    <location>
        <begin position="1"/>
        <end position="29"/>
    </location>
</feature>
<dbReference type="InterPro" id="IPR051068">
    <property type="entry name" value="MFS_Domain-Containing_Protein"/>
</dbReference>
<evidence type="ECO:0000256" key="5">
    <source>
        <dbReference type="SAM" id="MobiDB-lite"/>
    </source>
</evidence>
<feature type="transmembrane region" description="Helical" evidence="6">
    <location>
        <begin position="120"/>
        <end position="141"/>
    </location>
</feature>
<evidence type="ECO:0000313" key="7">
    <source>
        <dbReference type="EMBL" id="CAE7399843.1"/>
    </source>
</evidence>
<dbReference type="Gene3D" id="1.20.1250.20">
    <property type="entry name" value="MFS general substrate transporter like domains"/>
    <property type="match status" value="1"/>
</dbReference>
<feature type="transmembrane region" description="Helical" evidence="6">
    <location>
        <begin position="344"/>
        <end position="362"/>
    </location>
</feature>
<keyword evidence="4 6" id="KW-0472">Membrane</keyword>
<keyword evidence="3 6" id="KW-1133">Transmembrane helix</keyword>
<comment type="subcellular location">
    <subcellularLocation>
        <location evidence="1">Membrane</location>
        <topology evidence="1">Multi-pass membrane protein</topology>
    </subcellularLocation>
</comment>
<feature type="transmembrane region" description="Helical" evidence="6">
    <location>
        <begin position="147"/>
        <end position="167"/>
    </location>
</feature>
<feature type="transmembrane region" description="Helical" evidence="6">
    <location>
        <begin position="220"/>
        <end position="240"/>
    </location>
</feature>
<dbReference type="InterPro" id="IPR011701">
    <property type="entry name" value="MFS"/>
</dbReference>
<dbReference type="InterPro" id="IPR036259">
    <property type="entry name" value="MFS_trans_sf"/>
</dbReference>
<protein>
    <recommendedName>
        <fullName evidence="9">Major facilitator superfamily (MFS) profile domain-containing protein</fullName>
    </recommendedName>
</protein>
<dbReference type="Pfam" id="PF07690">
    <property type="entry name" value="MFS_1"/>
    <property type="match status" value="1"/>
</dbReference>
<dbReference type="PANTHER" id="PTHR23510:SF64">
    <property type="entry name" value="INNER MEMBRANE TRANSPORT PROTEIN YAJR"/>
    <property type="match status" value="1"/>
</dbReference>
<evidence type="ECO:0000256" key="4">
    <source>
        <dbReference type="ARBA" id="ARBA00023136"/>
    </source>
</evidence>